<dbReference type="PROSITE" id="PS00350">
    <property type="entry name" value="MADS_BOX_1"/>
    <property type="match status" value="1"/>
</dbReference>
<reference evidence="8" key="1">
    <citation type="submission" date="2023-03" db="EMBL/GenBank/DDBJ databases">
        <title>Mating type loci evolution in Malassezia.</title>
        <authorList>
            <person name="Coelho M.A."/>
        </authorList>
    </citation>
    <scope>NUCLEOTIDE SEQUENCE</scope>
    <source>
        <strain evidence="8">CBS 7876</strain>
    </source>
</reference>
<feature type="region of interest" description="Disordered" evidence="6">
    <location>
        <begin position="69"/>
        <end position="183"/>
    </location>
</feature>
<dbReference type="GO" id="GO:0000987">
    <property type="term" value="F:cis-regulatory region sequence-specific DNA binding"/>
    <property type="evidence" value="ECO:0007669"/>
    <property type="project" value="InterPro"/>
</dbReference>
<evidence type="ECO:0000256" key="1">
    <source>
        <dbReference type="ARBA" id="ARBA00004123"/>
    </source>
</evidence>
<feature type="domain" description="MADS-box" evidence="7">
    <location>
        <begin position="180"/>
        <end position="240"/>
    </location>
</feature>
<evidence type="ECO:0000256" key="3">
    <source>
        <dbReference type="ARBA" id="ARBA00023125"/>
    </source>
</evidence>
<feature type="compositionally biased region" description="Basic and acidic residues" evidence="6">
    <location>
        <begin position="172"/>
        <end position="183"/>
    </location>
</feature>
<dbReference type="Pfam" id="PF00319">
    <property type="entry name" value="SRF-TF"/>
    <property type="match status" value="1"/>
</dbReference>
<dbReference type="FunFam" id="3.40.1810.10:FF:000002">
    <property type="entry name" value="Serum response factor b"/>
    <property type="match status" value="1"/>
</dbReference>
<feature type="region of interest" description="Disordered" evidence="6">
    <location>
        <begin position="316"/>
        <end position="343"/>
    </location>
</feature>
<evidence type="ECO:0000256" key="6">
    <source>
        <dbReference type="SAM" id="MobiDB-lite"/>
    </source>
</evidence>
<evidence type="ECO:0000313" key="9">
    <source>
        <dbReference type="Proteomes" id="UP001214603"/>
    </source>
</evidence>
<dbReference type="GO" id="GO:0000981">
    <property type="term" value="F:DNA-binding transcription factor activity, RNA polymerase II-specific"/>
    <property type="evidence" value="ECO:0007669"/>
    <property type="project" value="InterPro"/>
</dbReference>
<dbReference type="InterPro" id="IPR033897">
    <property type="entry name" value="SRF-like_MADS-box"/>
</dbReference>
<keyword evidence="4" id="KW-0804">Transcription</keyword>
<organism evidence="8 9">
    <name type="scientific">Malassezia obtusa</name>
    <dbReference type="NCBI Taxonomy" id="76774"/>
    <lineage>
        <taxon>Eukaryota</taxon>
        <taxon>Fungi</taxon>
        <taxon>Dikarya</taxon>
        <taxon>Basidiomycota</taxon>
        <taxon>Ustilaginomycotina</taxon>
        <taxon>Malasseziomycetes</taxon>
        <taxon>Malasseziales</taxon>
        <taxon>Malasseziaceae</taxon>
        <taxon>Malassezia</taxon>
    </lineage>
</organism>
<keyword evidence="9" id="KW-1185">Reference proteome</keyword>
<dbReference type="PROSITE" id="PS50066">
    <property type="entry name" value="MADS_BOX_2"/>
    <property type="match status" value="1"/>
</dbReference>
<evidence type="ECO:0000256" key="2">
    <source>
        <dbReference type="ARBA" id="ARBA00023015"/>
    </source>
</evidence>
<proteinExistence type="predicted"/>
<dbReference type="SUPFAM" id="SSF55455">
    <property type="entry name" value="SRF-like"/>
    <property type="match status" value="1"/>
</dbReference>
<dbReference type="AlphaFoldDB" id="A0AAF0ITP8"/>
<gene>
    <name evidence="8" type="primary">MCM1</name>
    <name evidence="8" type="ORF">MOBT1_002311</name>
</gene>
<protein>
    <submittedName>
        <fullName evidence="8">Transcription factor of the MADS box</fullName>
    </submittedName>
</protein>
<dbReference type="PANTHER" id="PTHR48019">
    <property type="entry name" value="SERUM RESPONSE FACTOR HOMOLOG"/>
    <property type="match status" value="1"/>
</dbReference>
<dbReference type="Gene3D" id="3.40.1810.10">
    <property type="entry name" value="Transcription factor, MADS-box"/>
    <property type="match status" value="1"/>
</dbReference>
<accession>A0AAF0ITP8</accession>
<evidence type="ECO:0000313" key="8">
    <source>
        <dbReference type="EMBL" id="WFD03618.1"/>
    </source>
</evidence>
<dbReference type="SMART" id="SM00432">
    <property type="entry name" value="MADS"/>
    <property type="match status" value="1"/>
</dbReference>
<dbReference type="InterPro" id="IPR050142">
    <property type="entry name" value="MADS-box/MEF2_TF"/>
</dbReference>
<dbReference type="EMBL" id="CP119938">
    <property type="protein sequence ID" value="WFD03618.1"/>
    <property type="molecule type" value="Genomic_DNA"/>
</dbReference>
<feature type="compositionally biased region" description="Low complexity" evidence="6">
    <location>
        <begin position="103"/>
        <end position="138"/>
    </location>
</feature>
<feature type="region of interest" description="Disordered" evidence="6">
    <location>
        <begin position="414"/>
        <end position="451"/>
    </location>
</feature>
<comment type="subcellular location">
    <subcellularLocation>
        <location evidence="1">Nucleus</location>
    </subcellularLocation>
</comment>
<keyword evidence="5" id="KW-0539">Nucleus</keyword>
<feature type="compositionally biased region" description="Acidic residues" evidence="6">
    <location>
        <begin position="281"/>
        <end position="299"/>
    </location>
</feature>
<sequence>MSNSVPMGSYNPSNVDMNGLLVATCRPDQSGVYPPIYNVPHGTIQLAQGYNALPSGASWPFQMAPVAEQQGTNQQMPDMSNSYPFGNGLPPSTPQNAQGTRKSSLPSTPTSATSGAPQAPSSQPRQQSAAQPLRAPPRNETTPRAGKAPADDAPDSSESAESRPGARKRTPAKGEKDNKTGRRKIKIEFIDDDSRRHITFSKRKAGIMKKAYELATLTGTQVLLLVVSQTGLVYTFTTPKLEAIVKQPEGRNLIQECLNAPGPSDEAGPSTQPGDMYAKEEGEELEEGEDDEEEEEDVPELGHADAGLTAQAFATSPVSDAGPYAPQPGAPLFHPGWAMPNLGKRDHKQANIKRRRTQPNLSTAGLQQANHPSMNDMHQAYYSPVHMPTMPVERNMSDPTLMTNGIPMYYQPMTAEDHGPHLNHAPSVSHDLHMSPQSDAPPAGGGAPATS</sequence>
<dbReference type="InterPro" id="IPR036879">
    <property type="entry name" value="TF_MADSbox_sf"/>
</dbReference>
<keyword evidence="3" id="KW-0238">DNA-binding</keyword>
<dbReference type="PRINTS" id="PR00404">
    <property type="entry name" value="MADSDOMAIN"/>
</dbReference>
<dbReference type="GO" id="GO:0005634">
    <property type="term" value="C:nucleus"/>
    <property type="evidence" value="ECO:0007669"/>
    <property type="project" value="UniProtKB-SubCell"/>
</dbReference>
<name>A0AAF0ITP8_9BASI</name>
<evidence type="ECO:0000256" key="5">
    <source>
        <dbReference type="ARBA" id="ARBA00023242"/>
    </source>
</evidence>
<dbReference type="Proteomes" id="UP001214603">
    <property type="component" value="Chromosome 5"/>
</dbReference>
<dbReference type="GO" id="GO:0046983">
    <property type="term" value="F:protein dimerization activity"/>
    <property type="evidence" value="ECO:0007669"/>
    <property type="project" value="InterPro"/>
</dbReference>
<feature type="region of interest" description="Disordered" evidence="6">
    <location>
        <begin position="259"/>
        <end position="300"/>
    </location>
</feature>
<keyword evidence="2" id="KW-0805">Transcription regulation</keyword>
<evidence type="ECO:0000259" key="7">
    <source>
        <dbReference type="PROSITE" id="PS50066"/>
    </source>
</evidence>
<dbReference type="InterPro" id="IPR002100">
    <property type="entry name" value="TF_MADSbox"/>
</dbReference>
<evidence type="ECO:0000256" key="4">
    <source>
        <dbReference type="ARBA" id="ARBA00023163"/>
    </source>
</evidence>
<feature type="compositionally biased region" description="Polar residues" evidence="6">
    <location>
        <begin position="69"/>
        <end position="84"/>
    </location>
</feature>
<dbReference type="CDD" id="cd00266">
    <property type="entry name" value="MADS_SRF_like"/>
    <property type="match status" value="1"/>
</dbReference>
<dbReference type="GO" id="GO:0045944">
    <property type="term" value="P:positive regulation of transcription by RNA polymerase II"/>
    <property type="evidence" value="ECO:0007669"/>
    <property type="project" value="InterPro"/>
</dbReference>